<protein>
    <submittedName>
        <fullName evidence="1">Uncharacterized protein</fullName>
    </submittedName>
</protein>
<keyword evidence="2" id="KW-1185">Reference proteome</keyword>
<gene>
    <name evidence="1" type="ORF">RSO01_69540</name>
</gene>
<evidence type="ECO:0000313" key="1">
    <source>
        <dbReference type="EMBL" id="GEP59788.1"/>
    </source>
</evidence>
<accession>A0A512NLG6</accession>
<dbReference type="AlphaFoldDB" id="A0A512NLG6"/>
<dbReference type="Proteomes" id="UP000321058">
    <property type="component" value="Unassembled WGS sequence"/>
</dbReference>
<sequence length="125" mass="14427">MGAALFLAPGVAHAVTRFAVVSIANETQSNLLLAYRWGDSENWQQINLGPGARHWWSHKFSKPNENRAPHFYIRFDADTSNKRYIEPWKLTGRAAEEERFELGNKYALRYDGPSRRYIEIFDVPG</sequence>
<name>A0A512NLG6_9HYPH</name>
<dbReference type="EMBL" id="BKAJ01000140">
    <property type="protein sequence ID" value="GEP59788.1"/>
    <property type="molecule type" value="Genomic_DNA"/>
</dbReference>
<comment type="caution">
    <text evidence="1">The sequence shown here is derived from an EMBL/GenBank/DDBJ whole genome shotgun (WGS) entry which is preliminary data.</text>
</comment>
<evidence type="ECO:0000313" key="2">
    <source>
        <dbReference type="Proteomes" id="UP000321058"/>
    </source>
</evidence>
<reference evidence="1 2" key="1">
    <citation type="submission" date="2019-07" db="EMBL/GenBank/DDBJ databases">
        <title>Whole genome shotgun sequence of Reyranella soli NBRC 108950.</title>
        <authorList>
            <person name="Hosoyama A."/>
            <person name="Uohara A."/>
            <person name="Ohji S."/>
            <person name="Ichikawa N."/>
        </authorList>
    </citation>
    <scope>NUCLEOTIDE SEQUENCE [LARGE SCALE GENOMIC DNA]</scope>
    <source>
        <strain evidence="1 2">NBRC 108950</strain>
    </source>
</reference>
<organism evidence="1 2">
    <name type="scientific">Reyranella soli</name>
    <dbReference type="NCBI Taxonomy" id="1230389"/>
    <lineage>
        <taxon>Bacteria</taxon>
        <taxon>Pseudomonadati</taxon>
        <taxon>Pseudomonadota</taxon>
        <taxon>Alphaproteobacteria</taxon>
        <taxon>Hyphomicrobiales</taxon>
        <taxon>Reyranellaceae</taxon>
        <taxon>Reyranella</taxon>
    </lineage>
</organism>
<proteinExistence type="predicted"/>